<protein>
    <submittedName>
        <fullName evidence="1">Uncharacterized protein</fullName>
    </submittedName>
</protein>
<name>A0A345UQ80_PSEFL</name>
<organism evidence="1 2">
    <name type="scientific">Pseudomonas fluorescens</name>
    <dbReference type="NCBI Taxonomy" id="294"/>
    <lineage>
        <taxon>Bacteria</taxon>
        <taxon>Pseudomonadati</taxon>
        <taxon>Pseudomonadota</taxon>
        <taxon>Gammaproteobacteria</taxon>
        <taxon>Pseudomonadales</taxon>
        <taxon>Pseudomonadaceae</taxon>
        <taxon>Pseudomonas</taxon>
    </lineage>
</organism>
<accession>A0A345UQ80</accession>
<gene>
    <name evidence="1" type="ORF">CFN16_00345</name>
</gene>
<dbReference type="EMBL" id="CP022313">
    <property type="protein sequence ID" value="AXJ02632.1"/>
    <property type="molecule type" value="Genomic_DNA"/>
</dbReference>
<evidence type="ECO:0000313" key="1">
    <source>
        <dbReference type="EMBL" id="AXJ02632.1"/>
    </source>
</evidence>
<reference evidence="1 2" key="1">
    <citation type="submission" date="2017-07" db="EMBL/GenBank/DDBJ databases">
        <title>Genome sequence of Pseudomonas NEP1.</title>
        <authorList>
            <person name="Nascimento F.X."/>
        </authorList>
    </citation>
    <scope>NUCLEOTIDE SEQUENCE [LARGE SCALE GENOMIC DNA]</scope>
    <source>
        <strain evidence="1 2">NEP1</strain>
    </source>
</reference>
<sequence>MAKEKAQTDGAEQPAVDPAVDPAAAAASLLESLNEHLLQQSAEGVGADALNRQIVEAVNLLNTQLAANAPALASLGSELLIRQASGLVAQSAASYFDGVTKLALASQGVLLRKMTESIIKDDLDAATESALGALNTHLLVGGAAAVAAASGVLDADGVNQALERINQSIAQFSASQPERSFGA</sequence>
<evidence type="ECO:0000313" key="2">
    <source>
        <dbReference type="Proteomes" id="UP000254535"/>
    </source>
</evidence>
<dbReference type="Proteomes" id="UP000254535">
    <property type="component" value="Chromosome"/>
</dbReference>
<dbReference type="AlphaFoldDB" id="A0A345UQ80"/>
<dbReference type="RefSeq" id="WP_115076125.1">
    <property type="nucleotide sequence ID" value="NZ_CP022313.1"/>
</dbReference>
<proteinExistence type="predicted"/>